<dbReference type="InterPro" id="IPR016980">
    <property type="entry name" value="S-AdoMet-dep_MeTrfase_Alr7345"/>
</dbReference>
<evidence type="ECO:0000313" key="2">
    <source>
        <dbReference type="EMBL" id="TCI07478.1"/>
    </source>
</evidence>
<feature type="signal peptide" evidence="1">
    <location>
        <begin position="1"/>
        <end position="22"/>
    </location>
</feature>
<dbReference type="InterPro" id="IPR029063">
    <property type="entry name" value="SAM-dependent_MTases_sf"/>
</dbReference>
<name>A0A4V2NL61_9GAMM</name>
<evidence type="ECO:0000313" key="3">
    <source>
        <dbReference type="Proteomes" id="UP000291822"/>
    </source>
</evidence>
<keyword evidence="3" id="KW-1185">Reference proteome</keyword>
<feature type="chain" id="PRO_5020884171" evidence="1">
    <location>
        <begin position="23"/>
        <end position="292"/>
    </location>
</feature>
<dbReference type="GO" id="GO:0008168">
    <property type="term" value="F:methyltransferase activity"/>
    <property type="evidence" value="ECO:0007669"/>
    <property type="project" value="UniProtKB-KW"/>
</dbReference>
<evidence type="ECO:0000256" key="1">
    <source>
        <dbReference type="SAM" id="SignalP"/>
    </source>
</evidence>
<dbReference type="Proteomes" id="UP000291822">
    <property type="component" value="Unassembled WGS sequence"/>
</dbReference>
<dbReference type="Gene3D" id="3.40.50.150">
    <property type="entry name" value="Vaccinia Virus protein VP39"/>
    <property type="match status" value="1"/>
</dbReference>
<dbReference type="GO" id="GO:0032259">
    <property type="term" value="P:methylation"/>
    <property type="evidence" value="ECO:0007669"/>
    <property type="project" value="UniProtKB-KW"/>
</dbReference>
<gene>
    <name evidence="2" type="ORF">EZM97_32945</name>
</gene>
<dbReference type="SUPFAM" id="SSF53335">
    <property type="entry name" value="S-adenosyl-L-methionine-dependent methyltransferases"/>
    <property type="match status" value="1"/>
</dbReference>
<accession>A0A4V2NL61</accession>
<reference evidence="2 3" key="1">
    <citation type="submission" date="2019-02" db="EMBL/GenBank/DDBJ databases">
        <title>Dyella amyloliquefaciens sp. nov., isolated from forest soil.</title>
        <authorList>
            <person name="Gao Z.-H."/>
            <person name="Qiu L.-H."/>
        </authorList>
    </citation>
    <scope>NUCLEOTIDE SEQUENCE [LARGE SCALE GENOMIC DNA]</scope>
    <source>
        <strain evidence="2 3">KACC 12747</strain>
    </source>
</reference>
<organism evidence="2 3">
    <name type="scientific">Dyella soli</name>
    <dbReference type="NCBI Taxonomy" id="522319"/>
    <lineage>
        <taxon>Bacteria</taxon>
        <taxon>Pseudomonadati</taxon>
        <taxon>Pseudomonadota</taxon>
        <taxon>Gammaproteobacteria</taxon>
        <taxon>Lysobacterales</taxon>
        <taxon>Rhodanobacteraceae</taxon>
        <taxon>Dyella</taxon>
    </lineage>
</organism>
<dbReference type="PIRSF" id="PIRSF031679">
    <property type="entry name" value="Mtase_Alr7345_prd"/>
    <property type="match status" value="1"/>
</dbReference>
<protein>
    <submittedName>
        <fullName evidence="2">Methyltransferase domain-containing protein</fullName>
    </submittedName>
</protein>
<comment type="caution">
    <text evidence="2">The sequence shown here is derived from an EMBL/GenBank/DDBJ whole genome shotgun (WGS) entry which is preliminary data.</text>
</comment>
<dbReference type="AlphaFoldDB" id="A0A4V2NL61"/>
<keyword evidence="2" id="KW-0808">Transferase</keyword>
<sequence>MFLGLAAALLAACSGNSGQASAQVQDQPAGSLVPPTSASDFTATQLDQVLAGSWRSPEHKARDVYRHPKATLQFFGIRPDQTVIEITPGGGWYTEILAPLLHDNGHYIAAVLKPNADGEARRDVTALRATFAGDAAHYGKAQILEFDPKAPVLGASGSADLVLTFRNVHNWVEADTAPAMFKAFYAALRPGGVLGVVDHRAADNASVDAIKESGYLPTSYVVKLATDAGFKLEDQSEINANPKDTKDYPKGVWTLPPTLTLGEQDKAKYLAIGESDRMTLRFVKPQAPAPAH</sequence>
<dbReference type="EMBL" id="SJTG01000005">
    <property type="protein sequence ID" value="TCI07478.1"/>
    <property type="molecule type" value="Genomic_DNA"/>
</dbReference>
<proteinExistence type="predicted"/>
<keyword evidence="2" id="KW-0489">Methyltransferase</keyword>
<keyword evidence="1" id="KW-0732">Signal</keyword>